<gene>
    <name evidence="2" type="ORF">BECKFM1743B_GA0114221_102154</name>
</gene>
<accession>A0A450W4I0</accession>
<name>A0A450W4I0_9GAMM</name>
<reference evidence="2" key="1">
    <citation type="submission" date="2019-02" db="EMBL/GenBank/DDBJ databases">
        <authorList>
            <person name="Gruber-Vodicka R. H."/>
            <person name="Seah K. B. B."/>
        </authorList>
    </citation>
    <scope>NUCLEOTIDE SEQUENCE</scope>
    <source>
        <strain evidence="2">BECK_BZ164</strain>
    </source>
</reference>
<dbReference type="AlphaFoldDB" id="A0A450W4I0"/>
<evidence type="ECO:0000256" key="1">
    <source>
        <dbReference type="SAM" id="Phobius"/>
    </source>
</evidence>
<dbReference type="EMBL" id="CAADFL010000215">
    <property type="protein sequence ID" value="VFK11931.1"/>
    <property type="molecule type" value="Genomic_DNA"/>
</dbReference>
<proteinExistence type="predicted"/>
<sequence>MRLGCAVLLSGYFLFFMYAFHAAISLTYWFAIDIAIRYRYRSYPACSIASRDIDSDSERTTTTGCGQAALYYYPAISCFLCTFSCSHFPKVLVRYRYRDSLSLSILSGFSDSESRYR</sequence>
<keyword evidence="1" id="KW-0812">Transmembrane</keyword>
<keyword evidence="1" id="KW-1133">Transmembrane helix</keyword>
<protein>
    <submittedName>
        <fullName evidence="2">Uncharacterized protein</fullName>
    </submittedName>
</protein>
<organism evidence="2">
    <name type="scientific">Candidatus Kentrum sp. FM</name>
    <dbReference type="NCBI Taxonomy" id="2126340"/>
    <lineage>
        <taxon>Bacteria</taxon>
        <taxon>Pseudomonadati</taxon>
        <taxon>Pseudomonadota</taxon>
        <taxon>Gammaproteobacteria</taxon>
        <taxon>Candidatus Kentrum</taxon>
    </lineage>
</organism>
<keyword evidence="1" id="KW-0472">Membrane</keyword>
<evidence type="ECO:0000313" key="2">
    <source>
        <dbReference type="EMBL" id="VFK11931.1"/>
    </source>
</evidence>
<feature type="transmembrane region" description="Helical" evidence="1">
    <location>
        <begin position="12"/>
        <end position="32"/>
    </location>
</feature>